<sequence>MNDFGRSNDRNPSFLRVARRTPAPFAPLVVSCRCCVAARDPRWAAVRVRFVIRQCGSVKLMLVVRIRCVSGSLLRAPEPRTTTSLNSGQPAATARRGTFFALRRWTRPRRRVASGRLPAGRLPAGRQPAGPPASFWPVCRPMPSRLVEPSSEKRAASAAGMASRVEAESVDGISMVATPARPRMTRWRVRAGQSVGYVDGKRLATMPDARPVGAHPQLVAVLQVTPRAVSCGLRGTLCAFPEFTAAFPVVAGFAGGQAAVPG</sequence>
<organism evidence="2 3">
    <name type="scientific">Parafrankia irregularis</name>
    <dbReference type="NCBI Taxonomy" id="795642"/>
    <lineage>
        <taxon>Bacteria</taxon>
        <taxon>Bacillati</taxon>
        <taxon>Actinomycetota</taxon>
        <taxon>Actinomycetes</taxon>
        <taxon>Frankiales</taxon>
        <taxon>Frankiaceae</taxon>
        <taxon>Parafrankia</taxon>
    </lineage>
</organism>
<evidence type="ECO:0000313" key="2">
    <source>
        <dbReference type="EMBL" id="CUU55837.1"/>
    </source>
</evidence>
<evidence type="ECO:0000256" key="1">
    <source>
        <dbReference type="SAM" id="MobiDB-lite"/>
    </source>
</evidence>
<gene>
    <name evidence="2" type="ORF">Ga0074812_10691</name>
</gene>
<dbReference type="AlphaFoldDB" id="A0A0S4QJZ3"/>
<dbReference type="Proteomes" id="UP000198802">
    <property type="component" value="Unassembled WGS sequence"/>
</dbReference>
<keyword evidence="3" id="KW-1185">Reference proteome</keyword>
<name>A0A0S4QJZ3_9ACTN</name>
<proteinExistence type="predicted"/>
<dbReference type="EMBL" id="FAOZ01000006">
    <property type="protein sequence ID" value="CUU55837.1"/>
    <property type="molecule type" value="Genomic_DNA"/>
</dbReference>
<feature type="region of interest" description="Disordered" evidence="1">
    <location>
        <begin position="113"/>
        <end position="135"/>
    </location>
</feature>
<evidence type="ECO:0000313" key="3">
    <source>
        <dbReference type="Proteomes" id="UP000198802"/>
    </source>
</evidence>
<accession>A0A0S4QJZ3</accession>
<dbReference type="PROSITE" id="PS51257">
    <property type="entry name" value="PROKAR_LIPOPROTEIN"/>
    <property type="match status" value="1"/>
</dbReference>
<reference evidence="3" key="1">
    <citation type="submission" date="2015-11" db="EMBL/GenBank/DDBJ databases">
        <authorList>
            <person name="Varghese N."/>
        </authorList>
    </citation>
    <scope>NUCLEOTIDE SEQUENCE [LARGE SCALE GENOMIC DNA]</scope>
    <source>
        <strain evidence="3">DSM 45899</strain>
    </source>
</reference>
<protein>
    <submittedName>
        <fullName evidence="2">Uncharacterized protein</fullName>
    </submittedName>
</protein>